<dbReference type="OrthoDB" id="2354672at2"/>
<dbReference type="Proteomes" id="UP000321491">
    <property type="component" value="Unassembled WGS sequence"/>
</dbReference>
<dbReference type="PIRSF" id="PIRSF021350">
    <property type="entry name" value="UCP021350"/>
    <property type="match status" value="1"/>
</dbReference>
<dbReference type="SUPFAM" id="SSF46894">
    <property type="entry name" value="C-terminal effector domain of the bipartite response regulators"/>
    <property type="match status" value="1"/>
</dbReference>
<evidence type="ECO:0000256" key="2">
    <source>
        <dbReference type="ARBA" id="ARBA00023163"/>
    </source>
</evidence>
<protein>
    <recommendedName>
        <fullName evidence="3">Helicase Helix-turn-helix domain-containing protein</fullName>
    </recommendedName>
</protein>
<feature type="domain" description="Helicase Helix-turn-helix" evidence="3">
    <location>
        <begin position="257"/>
        <end position="345"/>
    </location>
</feature>
<dbReference type="InterPro" id="IPR029491">
    <property type="entry name" value="Helicase_HTH"/>
</dbReference>
<evidence type="ECO:0000256" key="1">
    <source>
        <dbReference type="ARBA" id="ARBA00023015"/>
    </source>
</evidence>
<organism evidence="4 5">
    <name type="scientific">Cerasibacillus quisquiliarum</name>
    <dbReference type="NCBI Taxonomy" id="227865"/>
    <lineage>
        <taxon>Bacteria</taxon>
        <taxon>Bacillati</taxon>
        <taxon>Bacillota</taxon>
        <taxon>Bacilli</taxon>
        <taxon>Bacillales</taxon>
        <taxon>Bacillaceae</taxon>
        <taxon>Cerasibacillus</taxon>
    </lineage>
</organism>
<evidence type="ECO:0000313" key="4">
    <source>
        <dbReference type="EMBL" id="GEN31838.1"/>
    </source>
</evidence>
<evidence type="ECO:0000259" key="3">
    <source>
        <dbReference type="Pfam" id="PF14493"/>
    </source>
</evidence>
<dbReference type="GO" id="GO:0006355">
    <property type="term" value="P:regulation of DNA-templated transcription"/>
    <property type="evidence" value="ECO:0007669"/>
    <property type="project" value="InterPro"/>
</dbReference>
<dbReference type="InterPro" id="IPR008308">
    <property type="entry name" value="YpbB-like"/>
</dbReference>
<comment type="caution">
    <text evidence="4">The sequence shown here is derived from an EMBL/GenBank/DDBJ whole genome shotgun (WGS) entry which is preliminary data.</text>
</comment>
<dbReference type="Pfam" id="PF14493">
    <property type="entry name" value="HTH_40"/>
    <property type="match status" value="1"/>
</dbReference>
<dbReference type="InterPro" id="IPR016032">
    <property type="entry name" value="Sig_transdc_resp-reg_C-effctor"/>
</dbReference>
<name>A0A511V1P8_9BACI</name>
<dbReference type="GO" id="GO:0003677">
    <property type="term" value="F:DNA binding"/>
    <property type="evidence" value="ECO:0007669"/>
    <property type="project" value="InterPro"/>
</dbReference>
<gene>
    <name evidence="4" type="primary">ypbB</name>
    <name evidence="4" type="ORF">CQU01_20760</name>
</gene>
<dbReference type="EMBL" id="BJXW01000023">
    <property type="protein sequence ID" value="GEN31838.1"/>
    <property type="molecule type" value="Genomic_DNA"/>
</dbReference>
<dbReference type="AlphaFoldDB" id="A0A511V1P8"/>
<keyword evidence="1" id="KW-0805">Transcription regulation</keyword>
<evidence type="ECO:0000313" key="5">
    <source>
        <dbReference type="Proteomes" id="UP000321491"/>
    </source>
</evidence>
<accession>A0A511V1P8</accession>
<keyword evidence="5" id="KW-1185">Reference proteome</keyword>
<reference evidence="4 5" key="1">
    <citation type="submission" date="2019-07" db="EMBL/GenBank/DDBJ databases">
        <title>Whole genome shotgun sequence of Cerasibacillus quisquiliarum NBRC 102429.</title>
        <authorList>
            <person name="Hosoyama A."/>
            <person name="Uohara A."/>
            <person name="Ohji S."/>
            <person name="Ichikawa N."/>
        </authorList>
    </citation>
    <scope>NUCLEOTIDE SEQUENCE [LARGE SCALE GENOMIC DNA]</scope>
    <source>
        <strain evidence="4 5">NBRC 102429</strain>
    </source>
</reference>
<dbReference type="RefSeq" id="WP_146938219.1">
    <property type="nucleotide sequence ID" value="NZ_BJXW01000023.1"/>
</dbReference>
<proteinExistence type="predicted"/>
<sequence length="350" mass="41811">MYFDSLLLYCQKQLHTNRSSSASYRLLKGFKAIQTLQDAKLFQVQQFYGVYPNLTQKQYDEKINQLMKQKLLSVDEKSTKRIIRLTDRGEVKLQEYRHLLHFKLLNGMAYYKIDKLFQQRLLLFIQTLLNTQMNHFNFIPIIDSQPITDWVRTFYYQTKDNHDNIHLRLYEELVQLLRSLPDQWAAIFVDRITSYQTYGLNTFQLANKYQLATEDIPIIEKAIIHYMLTAINRDKQSFPILISFMKHQEDHMTLTLSAKKTLLLLKQGYSLDEIARLRRLKKNTIEDHMIEIALNDVAFPYEEYLSETDIREINQAVNETKGYRLRDIKEKLHDNISYFQIRLYLAIAKK</sequence>
<keyword evidence="2" id="KW-0804">Transcription</keyword>